<sequence length="84" mass="9335">QGINAVVFPKELKGDVELLVKGLCNSNPAERLAMKPGGVQNIKTEKWFSLFSWSAMESLSMKPPFVRVSSSRERSSQASRHVQT</sequence>
<keyword evidence="2" id="KW-0808">Transferase</keyword>
<evidence type="ECO:0000313" key="7">
    <source>
        <dbReference type="Proteomes" id="UP000601435"/>
    </source>
</evidence>
<keyword evidence="7" id="KW-1185">Reference proteome</keyword>
<dbReference type="Proteomes" id="UP000601435">
    <property type="component" value="Unassembled WGS sequence"/>
</dbReference>
<organism evidence="6 7">
    <name type="scientific">Symbiodinium necroappetens</name>
    <dbReference type="NCBI Taxonomy" id="1628268"/>
    <lineage>
        <taxon>Eukaryota</taxon>
        <taxon>Sar</taxon>
        <taxon>Alveolata</taxon>
        <taxon>Dinophyceae</taxon>
        <taxon>Suessiales</taxon>
        <taxon>Symbiodiniaceae</taxon>
        <taxon>Symbiodinium</taxon>
    </lineage>
</organism>
<keyword evidence="5" id="KW-0067">ATP-binding</keyword>
<evidence type="ECO:0000256" key="4">
    <source>
        <dbReference type="ARBA" id="ARBA00022777"/>
    </source>
</evidence>
<dbReference type="PANTHER" id="PTHR24353:SF147">
    <property type="entry name" value="CGMP-DEPENDENT SERINE_THREONIN PROTEIN KINASE-RELATED"/>
    <property type="match status" value="1"/>
</dbReference>
<dbReference type="GO" id="GO:0004674">
    <property type="term" value="F:protein serine/threonine kinase activity"/>
    <property type="evidence" value="ECO:0007669"/>
    <property type="project" value="UniProtKB-KW"/>
</dbReference>
<comment type="caution">
    <text evidence="6">The sequence shown here is derived from an EMBL/GenBank/DDBJ whole genome shotgun (WGS) entry which is preliminary data.</text>
</comment>
<dbReference type="PANTHER" id="PTHR24353">
    <property type="entry name" value="CYCLIC NUCLEOTIDE-DEPENDENT PROTEIN KINASE"/>
    <property type="match status" value="1"/>
</dbReference>
<dbReference type="EMBL" id="CAJNJA010071804">
    <property type="protein sequence ID" value="CAE7904902.1"/>
    <property type="molecule type" value="Genomic_DNA"/>
</dbReference>
<reference evidence="6" key="1">
    <citation type="submission" date="2021-02" db="EMBL/GenBank/DDBJ databases">
        <authorList>
            <person name="Dougan E. K."/>
            <person name="Rhodes N."/>
            <person name="Thang M."/>
            <person name="Chan C."/>
        </authorList>
    </citation>
    <scope>NUCLEOTIDE SEQUENCE</scope>
</reference>
<name>A0A813BI95_9DINO</name>
<keyword evidence="1" id="KW-0723">Serine/threonine-protein kinase</keyword>
<dbReference type="GO" id="GO:0005524">
    <property type="term" value="F:ATP binding"/>
    <property type="evidence" value="ECO:0007669"/>
    <property type="project" value="UniProtKB-KW"/>
</dbReference>
<evidence type="ECO:0000313" key="6">
    <source>
        <dbReference type="EMBL" id="CAE7904902.1"/>
    </source>
</evidence>
<evidence type="ECO:0000256" key="5">
    <source>
        <dbReference type="ARBA" id="ARBA00022840"/>
    </source>
</evidence>
<keyword evidence="3" id="KW-0547">Nucleotide-binding</keyword>
<protein>
    <submittedName>
        <fullName evidence="6">Pkg21D protein</fullName>
    </submittedName>
</protein>
<evidence type="ECO:0000256" key="3">
    <source>
        <dbReference type="ARBA" id="ARBA00022741"/>
    </source>
</evidence>
<dbReference type="AlphaFoldDB" id="A0A813BI95"/>
<gene>
    <name evidence="6" type="primary">Pkg21D</name>
    <name evidence="6" type="ORF">SNEC2469_LOCUS30600</name>
</gene>
<proteinExistence type="predicted"/>
<dbReference type="Gene3D" id="1.10.510.10">
    <property type="entry name" value="Transferase(Phosphotransferase) domain 1"/>
    <property type="match status" value="1"/>
</dbReference>
<accession>A0A813BI95</accession>
<feature type="non-terminal residue" evidence="6">
    <location>
        <position position="1"/>
    </location>
</feature>
<evidence type="ECO:0000256" key="1">
    <source>
        <dbReference type="ARBA" id="ARBA00022527"/>
    </source>
</evidence>
<evidence type="ECO:0000256" key="2">
    <source>
        <dbReference type="ARBA" id="ARBA00022679"/>
    </source>
</evidence>
<keyword evidence="4" id="KW-0418">Kinase</keyword>
<dbReference type="OrthoDB" id="445794at2759"/>